<sequence length="35" mass="3869">MSGLMFILLVVYSIITAGIVTYVTSKIWPGIYGNF</sequence>
<organism evidence="2 3">
    <name type="scientific">Escherichia phage slur09</name>
    <dbReference type="NCBI Taxonomy" id="1728958"/>
    <lineage>
        <taxon>Viruses</taxon>
        <taxon>Duplodnaviria</taxon>
        <taxon>Heunggongvirae</taxon>
        <taxon>Uroviricota</taxon>
        <taxon>Caudoviricetes</taxon>
        <taxon>Demerecviridae</taxon>
        <taxon>Markadamsvirinae</taxon>
        <taxon>Tequintavirus</taxon>
        <taxon>Tequintavirus slur09</taxon>
    </lineage>
</organism>
<keyword evidence="1" id="KW-0472">Membrane</keyword>
<keyword evidence="3" id="KW-1185">Reference proteome</keyword>
<dbReference type="KEGG" id="vg:26647648"/>
<accession>A0A0M9JJA3</accession>
<dbReference type="EMBL" id="LN887948">
    <property type="protein sequence ID" value="CUR48914.1"/>
    <property type="molecule type" value="Genomic_DNA"/>
</dbReference>
<evidence type="ECO:0000256" key="1">
    <source>
        <dbReference type="SAM" id="Phobius"/>
    </source>
</evidence>
<protein>
    <submittedName>
        <fullName evidence="2">Uncharacterized protein</fullName>
    </submittedName>
</protein>
<name>A0A0M9JJA3_9CAUD</name>
<keyword evidence="1" id="KW-1133">Transmembrane helix</keyword>
<evidence type="ECO:0000313" key="2">
    <source>
        <dbReference type="EMBL" id="CUR48914.1"/>
    </source>
</evidence>
<dbReference type="Proteomes" id="UP000202151">
    <property type="component" value="Segment"/>
</dbReference>
<reference evidence="2 3" key="1">
    <citation type="submission" date="2015-10" db="EMBL/GenBank/DDBJ databases">
        <authorList>
            <person name="Millard A."/>
        </authorList>
    </citation>
    <scope>NUCLEOTIDE SEQUENCE [LARGE SCALE GENOMIC DNA]</scope>
</reference>
<gene>
    <name evidence="2" type="ORF">SLUR09_00028</name>
</gene>
<proteinExistence type="predicted"/>
<keyword evidence="1" id="KW-0812">Transmembrane</keyword>
<dbReference type="RefSeq" id="YP_009202074.1">
    <property type="nucleotide sequence ID" value="NC_028840.1"/>
</dbReference>
<feature type="transmembrane region" description="Helical" evidence="1">
    <location>
        <begin position="6"/>
        <end position="25"/>
    </location>
</feature>
<dbReference type="GeneID" id="26647648"/>
<evidence type="ECO:0000313" key="3">
    <source>
        <dbReference type="Proteomes" id="UP000202151"/>
    </source>
</evidence>